<dbReference type="OrthoDB" id="646891at2759"/>
<dbReference type="PANTHER" id="PTHR21596">
    <property type="entry name" value="RIBONUCLEASE P SUBUNIT P38"/>
    <property type="match status" value="1"/>
</dbReference>
<evidence type="ECO:0000259" key="5">
    <source>
        <dbReference type="Pfam" id="PF03469"/>
    </source>
</evidence>
<keyword evidence="2" id="KW-0943">RNA-mediated gene silencing</keyword>
<feature type="domain" description="XS" evidence="4">
    <location>
        <begin position="133"/>
        <end position="242"/>
    </location>
</feature>
<evidence type="ECO:0000256" key="1">
    <source>
        <dbReference type="ARBA" id="ARBA00023054"/>
    </source>
</evidence>
<evidence type="ECO:0000313" key="7">
    <source>
        <dbReference type="EMBL" id="KAJ1692682.1"/>
    </source>
</evidence>
<dbReference type="AlphaFoldDB" id="A0A9Q0HNI1"/>
<feature type="coiled-coil region" evidence="3">
    <location>
        <begin position="306"/>
        <end position="473"/>
    </location>
</feature>
<gene>
    <name evidence="7" type="ORF">LUZ63_009380</name>
</gene>
<organism evidence="7 8">
    <name type="scientific">Rhynchospora breviuscula</name>
    <dbReference type="NCBI Taxonomy" id="2022672"/>
    <lineage>
        <taxon>Eukaryota</taxon>
        <taxon>Viridiplantae</taxon>
        <taxon>Streptophyta</taxon>
        <taxon>Embryophyta</taxon>
        <taxon>Tracheophyta</taxon>
        <taxon>Spermatophyta</taxon>
        <taxon>Magnoliopsida</taxon>
        <taxon>Liliopsida</taxon>
        <taxon>Poales</taxon>
        <taxon>Cyperaceae</taxon>
        <taxon>Cyperoideae</taxon>
        <taxon>Rhynchosporeae</taxon>
        <taxon>Rhynchospora</taxon>
    </lineage>
</organism>
<feature type="domain" description="Factor of DNA methylation 1-5/IDN2" evidence="5">
    <location>
        <begin position="512"/>
        <end position="638"/>
    </location>
</feature>
<feature type="domain" description="Zinc finger-XS" evidence="6">
    <location>
        <begin position="62"/>
        <end position="104"/>
    </location>
</feature>
<dbReference type="EMBL" id="JAMQYH010000003">
    <property type="protein sequence ID" value="KAJ1692682.1"/>
    <property type="molecule type" value="Genomic_DNA"/>
</dbReference>
<dbReference type="InterPro" id="IPR038588">
    <property type="entry name" value="XS_domain_sf"/>
</dbReference>
<evidence type="ECO:0000256" key="2">
    <source>
        <dbReference type="ARBA" id="ARBA00023158"/>
    </source>
</evidence>
<keyword evidence="8" id="KW-1185">Reference proteome</keyword>
<dbReference type="Pfam" id="PF03470">
    <property type="entry name" value="zf-XS"/>
    <property type="match status" value="1"/>
</dbReference>
<protein>
    <submittedName>
        <fullName evidence="7">Uncharacterized protein</fullName>
    </submittedName>
</protein>
<dbReference type="InterPro" id="IPR005381">
    <property type="entry name" value="Znf-XS_domain"/>
</dbReference>
<dbReference type="PANTHER" id="PTHR21596:SF3">
    <property type="entry name" value="FACTOR OF DNA METHYLATION 1-RELATED"/>
    <property type="match status" value="1"/>
</dbReference>
<name>A0A9Q0HNI1_9POAL</name>
<dbReference type="InterPro" id="IPR005379">
    <property type="entry name" value="FDM1-5/IDN2_XH"/>
</dbReference>
<evidence type="ECO:0000313" key="8">
    <source>
        <dbReference type="Proteomes" id="UP001151287"/>
    </source>
</evidence>
<dbReference type="Gene3D" id="3.30.70.2890">
    <property type="entry name" value="XS domain"/>
    <property type="match status" value="1"/>
</dbReference>
<accession>A0A9Q0HNI1</accession>
<comment type="caution">
    <text evidence="7">The sequence shown here is derived from an EMBL/GenBank/DDBJ whole genome shotgun (WGS) entry which is preliminary data.</text>
</comment>
<evidence type="ECO:0000259" key="6">
    <source>
        <dbReference type="Pfam" id="PF03470"/>
    </source>
</evidence>
<dbReference type="Pfam" id="PF03468">
    <property type="entry name" value="XS"/>
    <property type="match status" value="1"/>
</dbReference>
<dbReference type="InterPro" id="IPR045177">
    <property type="entry name" value="FDM1-5/IDN2"/>
</dbReference>
<dbReference type="InterPro" id="IPR005380">
    <property type="entry name" value="XS_domain"/>
</dbReference>
<dbReference type="GO" id="GO:0080188">
    <property type="term" value="P:gene silencing by siRNA-directed DNA methylation"/>
    <property type="evidence" value="ECO:0007669"/>
    <property type="project" value="InterPro"/>
</dbReference>
<keyword evidence="1 3" id="KW-0175">Coiled coil</keyword>
<evidence type="ECO:0000259" key="4">
    <source>
        <dbReference type="Pfam" id="PF03468"/>
    </source>
</evidence>
<evidence type="ECO:0000256" key="3">
    <source>
        <dbReference type="SAM" id="Coils"/>
    </source>
</evidence>
<proteinExistence type="predicted"/>
<reference evidence="7" key="1">
    <citation type="journal article" date="2022" name="Cell">
        <title>Repeat-based holocentromeres influence genome architecture and karyotype evolution.</title>
        <authorList>
            <person name="Hofstatter P.G."/>
            <person name="Thangavel G."/>
            <person name="Lux T."/>
            <person name="Neumann P."/>
            <person name="Vondrak T."/>
            <person name="Novak P."/>
            <person name="Zhang M."/>
            <person name="Costa L."/>
            <person name="Castellani M."/>
            <person name="Scott A."/>
            <person name="Toegelov H."/>
            <person name="Fuchs J."/>
            <person name="Mata-Sucre Y."/>
            <person name="Dias Y."/>
            <person name="Vanzela A.L.L."/>
            <person name="Huettel B."/>
            <person name="Almeida C.C.S."/>
            <person name="Simkova H."/>
            <person name="Souza G."/>
            <person name="Pedrosa-Harand A."/>
            <person name="Macas J."/>
            <person name="Mayer K.F.X."/>
            <person name="Houben A."/>
            <person name="Marques A."/>
        </authorList>
    </citation>
    <scope>NUCLEOTIDE SEQUENCE</scope>
    <source>
        <strain evidence="7">RhyBre1mFocal</strain>
    </source>
</reference>
<dbReference type="Pfam" id="PF03469">
    <property type="entry name" value="XH"/>
    <property type="match status" value="1"/>
</dbReference>
<sequence>MPCHTAISREFVWDISLMANSSDHEEESEISESEIEEKVEKFYCQLKLNQYKVKRSEKTFRCPFCPGKKKQSYEYKEIVQHASGIGSSSSSRHKPKIKAEHQALSKYLKNDLADPASLLQVAIIRPSPQRNDEEKYVWPWMGILVNMPVWFQDGRFVGDNRDQLIAKLSAFNPSDVHPLGDHKGHTGKCIVEFGTDWNGFRNAMSFEKNFQSRGVGRRDWGANKHTSEEMHGWVATEQDFNSEGIVGGFLRQHGVLKSVNDVMLEESKRIGSRVTDMTMQIEAKNKDLHEMQYKCQAKAFSLERIMEDNERIVQSFNEDRRRLEEDVIRHQRHVLEQNEKMRKELEYNRRQLEASDKQLNMESSQYELNKQKLQNQRQKNAEIEQKKADEEVLKLIEQQKREKEENLKRIVQLQKELDAKQQVELEIEKLKGQIEVMRHMGGGKDDSTVKEKIEKLKEELKDKKEEMEVSEDLYRGLVAKERIANDEVQEARKELIQGLESMLGARSSIRLKRMGELDSKVFERIAQARKVNVLEATLAWSKWQKEVQDSNWHPFKIVDQEGRQEEVIKEDDEKLVEVRNEYGEEVYEAVKTALLELNEYNASGRYPVTEIWKIKENRKATLKEVIQYIFRQWRLQKVKRNNL</sequence>
<dbReference type="Proteomes" id="UP001151287">
    <property type="component" value="Unassembled WGS sequence"/>
</dbReference>